<organism evidence="1 2">
    <name type="scientific">Herminiimonas aquatilis</name>
    <dbReference type="NCBI Taxonomy" id="345342"/>
    <lineage>
        <taxon>Bacteria</taxon>
        <taxon>Pseudomonadati</taxon>
        <taxon>Pseudomonadota</taxon>
        <taxon>Betaproteobacteria</taxon>
        <taxon>Burkholderiales</taxon>
        <taxon>Oxalobacteraceae</taxon>
        <taxon>Herminiimonas</taxon>
    </lineage>
</organism>
<name>A0ABW2J103_9BURK</name>
<evidence type="ECO:0000313" key="2">
    <source>
        <dbReference type="Proteomes" id="UP001596379"/>
    </source>
</evidence>
<dbReference type="EMBL" id="JBHTCC010000001">
    <property type="protein sequence ID" value="MFC7297164.1"/>
    <property type="molecule type" value="Genomic_DNA"/>
</dbReference>
<proteinExistence type="predicted"/>
<reference evidence="2" key="1">
    <citation type="journal article" date="2019" name="Int. J. Syst. Evol. Microbiol.">
        <title>The Global Catalogue of Microorganisms (GCM) 10K type strain sequencing project: providing services to taxonomists for standard genome sequencing and annotation.</title>
        <authorList>
            <consortium name="The Broad Institute Genomics Platform"/>
            <consortium name="The Broad Institute Genome Sequencing Center for Infectious Disease"/>
            <person name="Wu L."/>
            <person name="Ma J."/>
        </authorList>
    </citation>
    <scope>NUCLEOTIDE SEQUENCE [LARGE SCALE GENOMIC DNA]</scope>
    <source>
        <strain evidence="2">CCUG 36956</strain>
    </source>
</reference>
<evidence type="ECO:0000313" key="1">
    <source>
        <dbReference type="EMBL" id="MFC7297164.1"/>
    </source>
</evidence>
<dbReference type="RefSeq" id="WP_382232337.1">
    <property type="nucleotide sequence ID" value="NZ_JBHTCC010000001.1"/>
</dbReference>
<accession>A0ABW2J103</accession>
<gene>
    <name evidence="1" type="ORF">ACFQO0_01795</name>
</gene>
<dbReference type="Proteomes" id="UP001596379">
    <property type="component" value="Unassembled WGS sequence"/>
</dbReference>
<keyword evidence="2" id="KW-1185">Reference proteome</keyword>
<sequence length="51" mass="5796">MNILLVMCAFNIAHKPEKSLAAAFPYKGYRRKKAGPLLARLFVYGYSLISY</sequence>
<protein>
    <submittedName>
        <fullName evidence="1">Uncharacterized protein</fullName>
    </submittedName>
</protein>
<comment type="caution">
    <text evidence="1">The sequence shown here is derived from an EMBL/GenBank/DDBJ whole genome shotgun (WGS) entry which is preliminary data.</text>
</comment>